<evidence type="ECO:0000313" key="1">
    <source>
        <dbReference type="EMBL" id="KAI9918875.1"/>
    </source>
</evidence>
<accession>A0ACC0WLH1</accession>
<gene>
    <name evidence="1" type="ORF">PsorP6_011274</name>
</gene>
<comment type="caution">
    <text evidence="1">The sequence shown here is derived from an EMBL/GenBank/DDBJ whole genome shotgun (WGS) entry which is preliminary data.</text>
</comment>
<proteinExistence type="predicted"/>
<reference evidence="1 2" key="1">
    <citation type="journal article" date="2022" name="bioRxiv">
        <title>The genome of the oomycete Peronosclerospora sorghi, a cosmopolitan pathogen of maize and sorghum, is inflated with dispersed pseudogenes.</title>
        <authorList>
            <person name="Fletcher K."/>
            <person name="Martin F."/>
            <person name="Isakeit T."/>
            <person name="Cavanaugh K."/>
            <person name="Magill C."/>
            <person name="Michelmore R."/>
        </authorList>
    </citation>
    <scope>NUCLEOTIDE SEQUENCE [LARGE SCALE GENOMIC DNA]</scope>
    <source>
        <strain evidence="1">P6</strain>
    </source>
</reference>
<organism evidence="1 2">
    <name type="scientific">Peronosclerospora sorghi</name>
    <dbReference type="NCBI Taxonomy" id="230839"/>
    <lineage>
        <taxon>Eukaryota</taxon>
        <taxon>Sar</taxon>
        <taxon>Stramenopiles</taxon>
        <taxon>Oomycota</taxon>
        <taxon>Peronosporomycetes</taxon>
        <taxon>Peronosporales</taxon>
        <taxon>Peronosporaceae</taxon>
        <taxon>Peronosclerospora</taxon>
    </lineage>
</organism>
<protein>
    <submittedName>
        <fullName evidence="1">Uncharacterized protein</fullName>
    </submittedName>
</protein>
<name>A0ACC0WLH1_9STRA</name>
<sequence>MQRRPAPARERTHDARARTGSDDRRRTTLSTSLPSTAARRAPARLYHDSPPTSSAARDQVVVGLAASKEDEVEDWTSDFLATERPRTRCRRRESGHVASIRSTRPSWSRGKSISPPTRRASSAGVSDDDDTLTKPFVELPDDASASDEDWDVEFGFEQATDRSSLTAADNMDTTRRRAKNRNVFLPHLHKVLDGETLPDDDEPDAAWSLDGRPRRLSEEPIFQARKRTDKDELEYALADKLRLLDVATSSAYAVRIERYPKPSSTYSNLERDRATFPSFSEHQYERWLTELVRAECAVVKQHLEAERERLPPPRQMKSQQCHALVSLPFGRDFVTLFFKQMTQYRYDGDDKENRDLVRMFFEKVSTTTFTDEHWAQHLSPTDLDFVVSASMDILQEAARLYGPKPVLPLATHLSLSMLSTSSSASSSQGHKTTLYWIEQFQDILTHCAEAFPHYSNVVALIELRYVCHHLAGFASGEYEYKWQICNQLPAFLPFEPVVGDSASQIVNEVLHYYGALFQHLNTSPESRSQRYMGPPSSHETRQARTRDSALSSDVLCLQALILCDIQSLYDSKSALAERSLPALEELLEFEDDEATVDPTLVGLVPPTRDSRSSSSSSTPEYRDSSYDRGDLSKGLGGWSACTKIFQLLRPSSRTRNSALCFFYERIGASKFPLVKAKCALVLASMHVSSQGNSRLAESLAYEALRLLEARSKHHVAQLKDMLSLRRRSSSSSMAFLSLFHNDGLLSDLGRETLESLGNILIKNDKYRYGILCLEAATALYSFLNQGAEYEKLDRWLCKVTLEADDVHRALPLHEKVTCAAQRQSNITVYVYLTQEMTKLWIREGNFTRAEDYLATSCHFLRDHTNLLPPHFLASSITASYSSSEGPSSRSGTMMTTTCSSVSSSLSGSFHLSSRSGNASEVDTWLNHDINLHLLLRDVYRASGRYLEGMRVLEHVLNYSVRFPRGKRTHLRMLLAEDALKMRMLDTCRLMVSLMEREATAFCDRLQENIKGFSGPGSSSGTGPGTNSSSGTRSLGGMGSEARYCFDMSFTLRYLVCRVKLALQGKDFVHAYAWLSLAHVKNDRDNVRKQAQLHVLDGKVLRALWEEASDTSRRRPAPSVDGALKPLGVSLYGLNQAEKERLHARMRALTTYVENVDKAKDQVETAYWTAFDLYRLLDDSLYQLKVLLEIVAFVLAPIERAFFALGSCMDDELLQQQSQGARGTPTVVTGDDTMEKTRKTLLETQKLLRLALKLAEQVASPVCFLETLVSCAQVWLWLERLASYKTEHQLKEAAAFWDEAVRIHKGIFFRRVAFQADKTRLDATSSGFGHEPRHASGRFCVVPILNFNEGFIRKLEAKTLQLIFAACQLTQFERRPSSLDDLVLNHLDELLSARFCLSSIVHQLETFRAQHRAHKHVPPVLAGAKPTGSVSSVGSNNSRSSSFSAVLSGVSSPQVGANATTPSPRAAVAHPKRGHKKNQSMSSISELLASTSLSPYQEGPVPYPELQSSATPRTGLASLRERPTLAPSSSLAVKGPKSDHKARQYTRERSLSAPQPLARSPNAVVSSMAHCPTERERLDAKLDPAPSMKRTSSAKFIDLRDVGALFSPNEYVGNDDDDDGFGKAGGSSIGLCDFDDTQSEKLWWIFNLWRDAKTKYVDGKIETSELRARNLRYLRTLVDAFDPQQIAVLSYDGRASDGQPRGPAPGMLDFDVSRMKSHALIQEGPFVLSLGYEDVDATSGRPARLAFKVFRVQEGETHVWRDELPRPEWYLTTWDHMEMEDHALVLLRVFGANWLLKLVGLLLLEASVVLVGTSYLQLYDVSTSLLKLLTPFRWQHTFVPFVPVTSWRFLHDIASHHAQTELMARPKSRRSLTRLSHEWRAWASAGSTASSSRDLHTLRARGKDEEPPFLVGTTAATWHQCLAHVKQRGHDPRVLASCVVVVDLDDVDALATDKTLRAAVPLPKKWRRQFVDRLDKLMRQRHKVRVKASRRGEASRTPSASMRSPEHAGMETTTLADGLSSSRSGSSWICTPRSGVSESEPSVKPVGGDGKDRLVYDLEGASVFVSGLRDFYDKLVVLCRERARKAKKKHRSSSSTGHSKRHELKAWFTSSHDFDAFVEQLETTQGVARLDDEAMAARKSDDASLSRVRSRIR</sequence>
<evidence type="ECO:0000313" key="2">
    <source>
        <dbReference type="Proteomes" id="UP001163321"/>
    </source>
</evidence>
<dbReference type="EMBL" id="CM047591">
    <property type="protein sequence ID" value="KAI9918875.1"/>
    <property type="molecule type" value="Genomic_DNA"/>
</dbReference>
<keyword evidence="2" id="KW-1185">Reference proteome</keyword>
<dbReference type="Proteomes" id="UP001163321">
    <property type="component" value="Chromosome 12"/>
</dbReference>